<dbReference type="InterPro" id="IPR036185">
    <property type="entry name" value="DNA_heli_DnaB-like_N_sf"/>
</dbReference>
<feature type="region of interest" description="Disordered" evidence="3">
    <location>
        <begin position="356"/>
        <end position="393"/>
    </location>
</feature>
<evidence type="ECO:0000256" key="3">
    <source>
        <dbReference type="SAM" id="MobiDB-lite"/>
    </source>
</evidence>
<comment type="caution">
    <text evidence="5">The sequence shown here is derived from an EMBL/GenBank/DDBJ whole genome shotgun (WGS) entry which is preliminary data.</text>
</comment>
<feature type="domain" description="DNA helicase DnaB-like N-terminal" evidence="4">
    <location>
        <begin position="217"/>
        <end position="295"/>
    </location>
</feature>
<dbReference type="InterPro" id="IPR016136">
    <property type="entry name" value="DNA_helicase_N/primase_C"/>
</dbReference>
<evidence type="ECO:0000259" key="4">
    <source>
        <dbReference type="Pfam" id="PF00772"/>
    </source>
</evidence>
<dbReference type="PANTHER" id="PTHR30153:SF2">
    <property type="entry name" value="REPLICATIVE DNA HELICASE"/>
    <property type="match status" value="1"/>
</dbReference>
<evidence type="ECO:0000313" key="6">
    <source>
        <dbReference type="Proteomes" id="UP001501455"/>
    </source>
</evidence>
<dbReference type="Pfam" id="PF00772">
    <property type="entry name" value="DnaB"/>
    <property type="match status" value="2"/>
</dbReference>
<dbReference type="PANTHER" id="PTHR30153">
    <property type="entry name" value="REPLICATIVE DNA HELICASE DNAB"/>
    <property type="match status" value="1"/>
</dbReference>
<protein>
    <submittedName>
        <fullName evidence="5">DnaB-like helicase N-terminal domain-containing protein</fullName>
    </submittedName>
</protein>
<feature type="region of interest" description="Disordered" evidence="3">
    <location>
        <begin position="193"/>
        <end position="212"/>
    </location>
</feature>
<proteinExistence type="predicted"/>
<evidence type="ECO:0000313" key="5">
    <source>
        <dbReference type="EMBL" id="GAA3496698.1"/>
    </source>
</evidence>
<evidence type="ECO:0000256" key="2">
    <source>
        <dbReference type="ARBA" id="ARBA00023125"/>
    </source>
</evidence>
<name>A0ABP6TN52_9ACTN</name>
<feature type="domain" description="DNA helicase DnaB-like N-terminal" evidence="4">
    <location>
        <begin position="23"/>
        <end position="64"/>
    </location>
</feature>
<accession>A0ABP6TN52</accession>
<dbReference type="Gene3D" id="1.10.860.10">
    <property type="entry name" value="DNAb Helicase, Chain A"/>
    <property type="match status" value="2"/>
</dbReference>
<keyword evidence="2" id="KW-0238">DNA-binding</keyword>
<sequence>MPRTPQPDEDDLATITSWPPVYYAEQALLGALLSDPQHLADVTGISPEAFSTASHAAVFAAICAVPAPALADNTDYAAAFAALRAQSPSGLAERTEHIVWLGKVLTTARKQARGLTAAHLHGLISACPNPRHTPAYARIIAAESARRRLRKAAARLVHTAREASLPHPVPAALAEADTLASVVDDIAAAFPAHSGPLPRTPAPPPAPLHDGGEAAQEERLLLATCTARPAEVEQMRWLTPEDFTHPLHAALWQCLTALVRRDVPVDPVTVIWEAQQRGALSAADDHRHLLTFLAEPDVSALYLGERILHRSVLTTAHHVGRRIVAFTDDPANTPYQLVVGSCRALAEMTAIRARWHHATTSTPTTWSPRRTARTAPRAGPPPTTAPPTSRIAR</sequence>
<keyword evidence="1" id="KW-0235">DNA replication</keyword>
<keyword evidence="6" id="KW-1185">Reference proteome</keyword>
<dbReference type="InterPro" id="IPR007693">
    <property type="entry name" value="DNA_helicase_DnaB-like_N"/>
</dbReference>
<dbReference type="RefSeq" id="WP_345576865.1">
    <property type="nucleotide sequence ID" value="NZ_BAAAXF010000025.1"/>
</dbReference>
<evidence type="ECO:0000256" key="1">
    <source>
        <dbReference type="ARBA" id="ARBA00022705"/>
    </source>
</evidence>
<dbReference type="SUPFAM" id="SSF48024">
    <property type="entry name" value="N-terminal domain of DnaB helicase"/>
    <property type="match status" value="2"/>
</dbReference>
<reference evidence="6" key="1">
    <citation type="journal article" date="2019" name="Int. J. Syst. Evol. Microbiol.">
        <title>The Global Catalogue of Microorganisms (GCM) 10K type strain sequencing project: providing services to taxonomists for standard genome sequencing and annotation.</title>
        <authorList>
            <consortium name="The Broad Institute Genomics Platform"/>
            <consortium name="The Broad Institute Genome Sequencing Center for Infectious Disease"/>
            <person name="Wu L."/>
            <person name="Ma J."/>
        </authorList>
    </citation>
    <scope>NUCLEOTIDE SEQUENCE [LARGE SCALE GENOMIC DNA]</scope>
    <source>
        <strain evidence="6">JCM 4816</strain>
    </source>
</reference>
<gene>
    <name evidence="5" type="ORF">GCM10019016_037990</name>
</gene>
<feature type="compositionally biased region" description="Low complexity" evidence="3">
    <location>
        <begin position="358"/>
        <end position="377"/>
    </location>
</feature>
<feature type="compositionally biased region" description="Pro residues" evidence="3">
    <location>
        <begin position="198"/>
        <end position="207"/>
    </location>
</feature>
<dbReference type="Proteomes" id="UP001501455">
    <property type="component" value="Unassembled WGS sequence"/>
</dbReference>
<dbReference type="EMBL" id="BAAAXF010000025">
    <property type="protein sequence ID" value="GAA3496698.1"/>
    <property type="molecule type" value="Genomic_DNA"/>
</dbReference>
<organism evidence="5 6">
    <name type="scientific">Streptomyces prasinosporus</name>
    <dbReference type="NCBI Taxonomy" id="68256"/>
    <lineage>
        <taxon>Bacteria</taxon>
        <taxon>Bacillati</taxon>
        <taxon>Actinomycetota</taxon>
        <taxon>Actinomycetes</taxon>
        <taxon>Kitasatosporales</taxon>
        <taxon>Streptomycetaceae</taxon>
        <taxon>Streptomyces</taxon>
        <taxon>Streptomyces albogriseolus group</taxon>
    </lineage>
</organism>